<dbReference type="OrthoDB" id="9816296at2"/>
<dbReference type="GO" id="GO:0003700">
    <property type="term" value="F:DNA-binding transcription factor activity"/>
    <property type="evidence" value="ECO:0007669"/>
    <property type="project" value="TreeGrafter"/>
</dbReference>
<dbReference type="AlphaFoldDB" id="A0A263D1L9"/>
<dbReference type="EMBL" id="NKYE01000010">
    <property type="protein sequence ID" value="OZM71998.1"/>
    <property type="molecule type" value="Genomic_DNA"/>
</dbReference>
<name>A0A263D1L9_9PSEU</name>
<keyword evidence="2" id="KW-0805">Transcription regulation</keyword>
<evidence type="ECO:0000256" key="4">
    <source>
        <dbReference type="ARBA" id="ARBA00023163"/>
    </source>
</evidence>
<keyword evidence="3 5" id="KW-0238">DNA-binding</keyword>
<evidence type="ECO:0000256" key="2">
    <source>
        <dbReference type="ARBA" id="ARBA00023015"/>
    </source>
</evidence>
<evidence type="ECO:0000313" key="8">
    <source>
        <dbReference type="EMBL" id="OZM71998.1"/>
    </source>
</evidence>
<keyword evidence="4" id="KW-0804">Transcription</keyword>
<dbReference type="SUPFAM" id="SSF46689">
    <property type="entry name" value="Homeodomain-like"/>
    <property type="match status" value="1"/>
</dbReference>
<dbReference type="InterPro" id="IPR036271">
    <property type="entry name" value="Tet_transcr_reg_TetR-rel_C_sf"/>
</dbReference>
<keyword evidence="9" id="KW-1185">Reference proteome</keyword>
<evidence type="ECO:0000256" key="1">
    <source>
        <dbReference type="ARBA" id="ARBA00022491"/>
    </source>
</evidence>
<dbReference type="InterPro" id="IPR009057">
    <property type="entry name" value="Homeodomain-like_sf"/>
</dbReference>
<feature type="DNA-binding region" description="H-T-H motif" evidence="5">
    <location>
        <begin position="53"/>
        <end position="72"/>
    </location>
</feature>
<dbReference type="InterPro" id="IPR001647">
    <property type="entry name" value="HTH_TetR"/>
</dbReference>
<reference evidence="8 9" key="1">
    <citation type="submission" date="2017-07" db="EMBL/GenBank/DDBJ databases">
        <title>Amycolatopsis antarcticus sp. nov., isolated from the surface of an Antarcticus brown macroalga.</title>
        <authorList>
            <person name="Wang J."/>
            <person name="Leiva S."/>
            <person name="Huang J."/>
            <person name="Huang Y."/>
        </authorList>
    </citation>
    <scope>NUCLEOTIDE SEQUENCE [LARGE SCALE GENOMIC DNA]</scope>
    <source>
        <strain evidence="8 9">AU-G6</strain>
    </source>
</reference>
<dbReference type="GO" id="GO:0000976">
    <property type="term" value="F:transcription cis-regulatory region binding"/>
    <property type="evidence" value="ECO:0007669"/>
    <property type="project" value="TreeGrafter"/>
</dbReference>
<protein>
    <recommendedName>
        <fullName evidence="7">HTH tetR-type domain-containing protein</fullName>
    </recommendedName>
</protein>
<dbReference type="InterPro" id="IPR050109">
    <property type="entry name" value="HTH-type_TetR-like_transc_reg"/>
</dbReference>
<proteinExistence type="predicted"/>
<dbReference type="SUPFAM" id="SSF48498">
    <property type="entry name" value="Tetracyclin repressor-like, C-terminal domain"/>
    <property type="match status" value="1"/>
</dbReference>
<dbReference type="Proteomes" id="UP000242444">
    <property type="component" value="Unassembled WGS sequence"/>
</dbReference>
<evidence type="ECO:0000256" key="3">
    <source>
        <dbReference type="ARBA" id="ARBA00023125"/>
    </source>
</evidence>
<feature type="compositionally biased region" description="Basic and acidic residues" evidence="6">
    <location>
        <begin position="303"/>
        <end position="313"/>
    </location>
</feature>
<evidence type="ECO:0000259" key="7">
    <source>
        <dbReference type="PROSITE" id="PS50977"/>
    </source>
</evidence>
<dbReference type="InParanoid" id="A0A263D1L9"/>
<dbReference type="PANTHER" id="PTHR30055:SF226">
    <property type="entry name" value="HTH-TYPE TRANSCRIPTIONAL REGULATOR PKSA"/>
    <property type="match status" value="1"/>
</dbReference>
<organism evidence="8 9">
    <name type="scientific">Amycolatopsis antarctica</name>
    <dbReference type="NCBI Taxonomy" id="1854586"/>
    <lineage>
        <taxon>Bacteria</taxon>
        <taxon>Bacillati</taxon>
        <taxon>Actinomycetota</taxon>
        <taxon>Actinomycetes</taxon>
        <taxon>Pseudonocardiales</taxon>
        <taxon>Pseudonocardiaceae</taxon>
        <taxon>Amycolatopsis</taxon>
    </lineage>
</organism>
<accession>A0A263D1L9</accession>
<dbReference type="Pfam" id="PF00440">
    <property type="entry name" value="TetR_N"/>
    <property type="match status" value="1"/>
</dbReference>
<evidence type="ECO:0000256" key="6">
    <source>
        <dbReference type="SAM" id="MobiDB-lite"/>
    </source>
</evidence>
<feature type="region of interest" description="Disordered" evidence="6">
    <location>
        <begin position="295"/>
        <end position="319"/>
    </location>
</feature>
<dbReference type="PROSITE" id="PS50977">
    <property type="entry name" value="HTH_TETR_2"/>
    <property type="match status" value="1"/>
</dbReference>
<feature type="domain" description="HTH tetR-type" evidence="7">
    <location>
        <begin position="30"/>
        <end position="90"/>
    </location>
</feature>
<feature type="region of interest" description="Disordered" evidence="6">
    <location>
        <begin position="255"/>
        <end position="274"/>
    </location>
</feature>
<gene>
    <name evidence="8" type="ORF">CFN78_17850</name>
</gene>
<dbReference type="InterPro" id="IPR039538">
    <property type="entry name" value="BetI_C"/>
</dbReference>
<sequence length="351" mass="36785">MPGRRRDRPRGSARSLGGKAIPVPRLIDHEERREQIAEAAWRVILRDGVGGTSVRTVAAEAGLSTGALRHVFGSQSRLLVFALRLVVERATARMEALRPRGSAVKTVEAIAAQMLPLDRERRAEMAVYLALCSAANSDPGLRGPRNEAHETLRGACRWLIGLLDNGVDLAPDADREFEALRLHAVIDGLAAHVIYEPPPAGARWARRVLAGHLASLRCPPGHTGLVACSSAAGCPLAVYRRVLGGEPGAQVVQEHRENRRVGRGDPAGGRGETHLPGAFGVVVAEELRGFAEVAGPATPAGHDQGESGTDHAAGDAAAESPALVVGGGLLGAGTPAREQVAEVAVRLAGKQ</sequence>
<dbReference type="PANTHER" id="PTHR30055">
    <property type="entry name" value="HTH-TYPE TRANSCRIPTIONAL REGULATOR RUTR"/>
    <property type="match status" value="1"/>
</dbReference>
<keyword evidence="1" id="KW-0678">Repressor</keyword>
<comment type="caution">
    <text evidence="8">The sequence shown here is derived from an EMBL/GenBank/DDBJ whole genome shotgun (WGS) entry which is preliminary data.</text>
</comment>
<dbReference type="Pfam" id="PF13977">
    <property type="entry name" value="TetR_C_6"/>
    <property type="match status" value="1"/>
</dbReference>
<evidence type="ECO:0000313" key="9">
    <source>
        <dbReference type="Proteomes" id="UP000242444"/>
    </source>
</evidence>
<evidence type="ECO:0000256" key="5">
    <source>
        <dbReference type="PROSITE-ProRule" id="PRU00335"/>
    </source>
</evidence>
<dbReference type="Gene3D" id="1.10.357.10">
    <property type="entry name" value="Tetracycline Repressor, domain 2"/>
    <property type="match status" value="1"/>
</dbReference>